<dbReference type="Proteomes" id="UP000030960">
    <property type="component" value="Unassembled WGS sequence"/>
</dbReference>
<comment type="caution">
    <text evidence="1">The sequence shown here is derived from an EMBL/GenBank/DDBJ whole genome shotgun (WGS) entry which is preliminary data.</text>
</comment>
<dbReference type="OrthoDB" id="7854269at2"/>
<evidence type="ECO:0000313" key="2">
    <source>
        <dbReference type="Proteomes" id="UP000030960"/>
    </source>
</evidence>
<evidence type="ECO:0000313" key="1">
    <source>
        <dbReference type="EMBL" id="KHQ53905.1"/>
    </source>
</evidence>
<name>A0A0B3RS28_9RHOB</name>
<gene>
    <name evidence="1" type="ORF">OA50_01493</name>
</gene>
<organism evidence="1 2">
    <name type="scientific">Mameliella alba</name>
    <dbReference type="NCBI Taxonomy" id="561184"/>
    <lineage>
        <taxon>Bacteria</taxon>
        <taxon>Pseudomonadati</taxon>
        <taxon>Pseudomonadota</taxon>
        <taxon>Alphaproteobacteria</taxon>
        <taxon>Rhodobacterales</taxon>
        <taxon>Roseobacteraceae</taxon>
        <taxon>Mameliella</taxon>
    </lineage>
</organism>
<protein>
    <submittedName>
        <fullName evidence="1">Uncharacterized protein</fullName>
    </submittedName>
</protein>
<dbReference type="RefSeq" id="WP_043139282.1">
    <property type="nucleotide sequence ID" value="NZ_JSUQ01000005.1"/>
</dbReference>
<sequence>MEIFVAAVLILASFAGTGLIAYAIRHGQKRREALKAMSAERGWTFDYQPQSGGRGSRTVISDPSEGWELVLYYRSNSSTGGTSSHWTEFTQPRLALPDGMALLGPDIPEKTAAMADMMLDKMGGGGFGQMVLNKVTGGLAAEAADLRSVPGDGSGTLFATPGRETALDAVREAPELLEARSGRNEAQQPIVALSRHGMRLRLRHILRRPEDIDGFVDLGRAVTRRLDG</sequence>
<reference evidence="1 2" key="1">
    <citation type="submission" date="2014-10" db="EMBL/GenBank/DDBJ databases">
        <title>Genome sequence of Ponticoccus sp. strain UMTAT08 isolated from clonal culture of toxic dinoflagellate Alexandrium tamiyavanichii.</title>
        <authorList>
            <person name="Gan H.Y."/>
            <person name="Muhd D.-D."/>
            <person name="Mohd Noor M.E."/>
            <person name="Yeong Y.S."/>
            <person name="Usup G."/>
        </authorList>
    </citation>
    <scope>NUCLEOTIDE SEQUENCE [LARGE SCALE GENOMIC DNA]</scope>
    <source>
        <strain evidence="1 2">UMTAT08</strain>
    </source>
</reference>
<proteinExistence type="predicted"/>
<dbReference type="AlphaFoldDB" id="A0A0B3RS28"/>
<keyword evidence="2" id="KW-1185">Reference proteome</keyword>
<dbReference type="STRING" id="561184.SAMN05216376_101343"/>
<accession>A0A0B3RS28</accession>
<dbReference type="EMBL" id="JSUQ01000005">
    <property type="protein sequence ID" value="KHQ53905.1"/>
    <property type="molecule type" value="Genomic_DNA"/>
</dbReference>